<proteinExistence type="predicted"/>
<dbReference type="Proteomes" id="UP000001075">
    <property type="component" value="Unassembled WGS sequence"/>
</dbReference>
<dbReference type="AlphaFoldDB" id="G3IQB1"/>
<gene>
    <name evidence="1" type="ORF">I79_026220</name>
</gene>
<evidence type="ECO:0000313" key="2">
    <source>
        <dbReference type="Proteomes" id="UP000001075"/>
    </source>
</evidence>
<protein>
    <submittedName>
        <fullName evidence="1">Uncharacterized protein</fullName>
    </submittedName>
</protein>
<sequence>MSSSVHFSLRENRLLNRSCVPSGKSSTLSKNMISGLELLSTSAKPYKRQGGKKAVKVMTSQLNTNHLFCH</sequence>
<reference evidence="2" key="1">
    <citation type="journal article" date="2011" name="Nat. Biotechnol.">
        <title>The genomic sequence of the Chinese hamster ovary (CHO)-K1 cell line.</title>
        <authorList>
            <person name="Xu X."/>
            <person name="Nagarajan H."/>
            <person name="Lewis N.E."/>
            <person name="Pan S."/>
            <person name="Cai Z."/>
            <person name="Liu X."/>
            <person name="Chen W."/>
            <person name="Xie M."/>
            <person name="Wang W."/>
            <person name="Hammond S."/>
            <person name="Andersen M.R."/>
            <person name="Neff N."/>
            <person name="Passarelli B."/>
            <person name="Koh W."/>
            <person name="Fan H.C."/>
            <person name="Wang J."/>
            <person name="Gui Y."/>
            <person name="Lee K.H."/>
            <person name="Betenbaugh M.J."/>
            <person name="Quake S.R."/>
            <person name="Famili I."/>
            <person name="Palsson B.O."/>
            <person name="Wang J."/>
        </authorList>
    </citation>
    <scope>NUCLEOTIDE SEQUENCE [LARGE SCALE GENOMIC DNA]</scope>
    <source>
        <strain evidence="2">CHO K1 cell line</strain>
    </source>
</reference>
<organism evidence="1 2">
    <name type="scientific">Cricetulus griseus</name>
    <name type="common">Chinese hamster</name>
    <name type="synonym">Cricetulus barabensis griseus</name>
    <dbReference type="NCBI Taxonomy" id="10029"/>
    <lineage>
        <taxon>Eukaryota</taxon>
        <taxon>Metazoa</taxon>
        <taxon>Chordata</taxon>
        <taxon>Craniata</taxon>
        <taxon>Vertebrata</taxon>
        <taxon>Euteleostomi</taxon>
        <taxon>Mammalia</taxon>
        <taxon>Eutheria</taxon>
        <taxon>Euarchontoglires</taxon>
        <taxon>Glires</taxon>
        <taxon>Rodentia</taxon>
        <taxon>Myomorpha</taxon>
        <taxon>Muroidea</taxon>
        <taxon>Cricetidae</taxon>
        <taxon>Cricetinae</taxon>
        <taxon>Cricetulus</taxon>
    </lineage>
</organism>
<dbReference type="EMBL" id="JH053363">
    <property type="protein sequence ID" value="EGV91169.1"/>
    <property type="molecule type" value="Genomic_DNA"/>
</dbReference>
<name>G3IQB1_CRIGR</name>
<dbReference type="InParanoid" id="G3IQB1"/>
<evidence type="ECO:0000313" key="1">
    <source>
        <dbReference type="EMBL" id="EGV91169.1"/>
    </source>
</evidence>
<accession>G3IQB1</accession>